<sequence>VTVREMHRLMGHCSVDVAKRMLTNGFATGLRLEMSDDGQPFFCDACTYAKATRKPISRVRQSDRAKEFGGEVHSDIWGPA</sequence>
<evidence type="ECO:0000313" key="1">
    <source>
        <dbReference type="EMBL" id="KZV86753.1"/>
    </source>
</evidence>
<evidence type="ECO:0008006" key="3">
    <source>
        <dbReference type="Google" id="ProtNLM"/>
    </source>
</evidence>
<name>A0A165EEM8_EXIGL</name>
<evidence type="ECO:0000313" key="2">
    <source>
        <dbReference type="Proteomes" id="UP000077266"/>
    </source>
</evidence>
<proteinExistence type="predicted"/>
<feature type="non-terminal residue" evidence="1">
    <location>
        <position position="80"/>
    </location>
</feature>
<feature type="non-terminal residue" evidence="1">
    <location>
        <position position="1"/>
    </location>
</feature>
<dbReference type="OrthoDB" id="7691805at2759"/>
<accession>A0A165EEM8</accession>
<dbReference type="Proteomes" id="UP000077266">
    <property type="component" value="Unassembled WGS sequence"/>
</dbReference>
<organism evidence="1 2">
    <name type="scientific">Exidia glandulosa HHB12029</name>
    <dbReference type="NCBI Taxonomy" id="1314781"/>
    <lineage>
        <taxon>Eukaryota</taxon>
        <taxon>Fungi</taxon>
        <taxon>Dikarya</taxon>
        <taxon>Basidiomycota</taxon>
        <taxon>Agaricomycotina</taxon>
        <taxon>Agaricomycetes</taxon>
        <taxon>Auriculariales</taxon>
        <taxon>Exidiaceae</taxon>
        <taxon>Exidia</taxon>
    </lineage>
</organism>
<dbReference type="EMBL" id="KV426145">
    <property type="protein sequence ID" value="KZV86753.1"/>
    <property type="molecule type" value="Genomic_DNA"/>
</dbReference>
<protein>
    <recommendedName>
        <fullName evidence="3">GAG-pre-integrase domain-containing protein</fullName>
    </recommendedName>
</protein>
<keyword evidence="2" id="KW-1185">Reference proteome</keyword>
<dbReference type="InParanoid" id="A0A165EEM8"/>
<dbReference type="AlphaFoldDB" id="A0A165EEM8"/>
<reference evidence="1 2" key="1">
    <citation type="journal article" date="2016" name="Mol. Biol. Evol.">
        <title>Comparative Genomics of Early-Diverging Mushroom-Forming Fungi Provides Insights into the Origins of Lignocellulose Decay Capabilities.</title>
        <authorList>
            <person name="Nagy L.G."/>
            <person name="Riley R."/>
            <person name="Tritt A."/>
            <person name="Adam C."/>
            <person name="Daum C."/>
            <person name="Floudas D."/>
            <person name="Sun H."/>
            <person name="Yadav J.S."/>
            <person name="Pangilinan J."/>
            <person name="Larsson K.H."/>
            <person name="Matsuura K."/>
            <person name="Barry K."/>
            <person name="Labutti K."/>
            <person name="Kuo R."/>
            <person name="Ohm R.A."/>
            <person name="Bhattacharya S.S."/>
            <person name="Shirouzu T."/>
            <person name="Yoshinaga Y."/>
            <person name="Martin F.M."/>
            <person name="Grigoriev I.V."/>
            <person name="Hibbett D.S."/>
        </authorList>
    </citation>
    <scope>NUCLEOTIDE SEQUENCE [LARGE SCALE GENOMIC DNA]</scope>
    <source>
        <strain evidence="1 2">HHB12029</strain>
    </source>
</reference>
<gene>
    <name evidence="1" type="ORF">EXIGLDRAFT_595837</name>
</gene>